<reference evidence="2 3" key="1">
    <citation type="journal article" date="2020" name="ISME J.">
        <title>Uncovering the hidden diversity of litter-decomposition mechanisms in mushroom-forming fungi.</title>
        <authorList>
            <person name="Floudas D."/>
            <person name="Bentzer J."/>
            <person name="Ahren D."/>
            <person name="Johansson T."/>
            <person name="Persson P."/>
            <person name="Tunlid A."/>
        </authorList>
    </citation>
    <scope>NUCLEOTIDE SEQUENCE [LARGE SCALE GENOMIC DNA]</scope>
    <source>
        <strain evidence="2 3">CBS 291.85</strain>
    </source>
</reference>
<name>A0A8H5LQP9_9AGAR</name>
<dbReference type="Proteomes" id="UP000559256">
    <property type="component" value="Unassembled WGS sequence"/>
</dbReference>
<protein>
    <submittedName>
        <fullName evidence="2">Uncharacterized protein</fullName>
    </submittedName>
</protein>
<evidence type="ECO:0000313" key="2">
    <source>
        <dbReference type="EMBL" id="KAF5366037.1"/>
    </source>
</evidence>
<feature type="compositionally biased region" description="Basic residues" evidence="1">
    <location>
        <begin position="97"/>
        <end position="109"/>
    </location>
</feature>
<dbReference type="AlphaFoldDB" id="A0A8H5LQP9"/>
<evidence type="ECO:0000313" key="3">
    <source>
        <dbReference type="Proteomes" id="UP000559256"/>
    </source>
</evidence>
<evidence type="ECO:0000256" key="1">
    <source>
        <dbReference type="SAM" id="MobiDB-lite"/>
    </source>
</evidence>
<accession>A0A8H5LQP9</accession>
<proteinExistence type="predicted"/>
<dbReference type="EMBL" id="JAACJM010000025">
    <property type="protein sequence ID" value="KAF5366037.1"/>
    <property type="molecule type" value="Genomic_DNA"/>
</dbReference>
<sequence length="271" mass="29418">MYLPSDMDGDVSYDGRRGARGPHFMTIIIRRLGVDLRYSRPLCGSHILHSSQLILSLSYTLMSNERPIPFPAITFFAETPGPVLVPPPEFAQDTMQHKRGRPKGSKNKKSSGAIIRVDTSQLADTSTKPPVGRPCGSGHKVKAKVTYVPGLHVRMVLTPAQTGPVACTNPNLASPSQANLPVRDMSGPITSDNSLPASTMMTHPHPSGQSILGSIPTSSNNDRVLMEHPLRQSICGLEDPVTVTGCPHDLFGDTEDEDPFMDVTKKKKIIY</sequence>
<organism evidence="2 3">
    <name type="scientific">Tetrapyrgos nigripes</name>
    <dbReference type="NCBI Taxonomy" id="182062"/>
    <lineage>
        <taxon>Eukaryota</taxon>
        <taxon>Fungi</taxon>
        <taxon>Dikarya</taxon>
        <taxon>Basidiomycota</taxon>
        <taxon>Agaricomycotina</taxon>
        <taxon>Agaricomycetes</taxon>
        <taxon>Agaricomycetidae</taxon>
        <taxon>Agaricales</taxon>
        <taxon>Marasmiineae</taxon>
        <taxon>Marasmiaceae</taxon>
        <taxon>Tetrapyrgos</taxon>
    </lineage>
</organism>
<comment type="caution">
    <text evidence="2">The sequence shown here is derived from an EMBL/GenBank/DDBJ whole genome shotgun (WGS) entry which is preliminary data.</text>
</comment>
<gene>
    <name evidence="2" type="ORF">D9758_006743</name>
</gene>
<keyword evidence="3" id="KW-1185">Reference proteome</keyword>
<feature type="region of interest" description="Disordered" evidence="1">
    <location>
        <begin position="94"/>
        <end position="113"/>
    </location>
</feature>